<keyword evidence="8" id="KW-1185">Reference proteome</keyword>
<dbReference type="Pfam" id="PF00691">
    <property type="entry name" value="OmpA"/>
    <property type="match status" value="1"/>
</dbReference>
<feature type="domain" description="OmpA-like" evidence="6">
    <location>
        <begin position="319"/>
        <end position="434"/>
    </location>
</feature>
<dbReference type="InterPro" id="IPR006664">
    <property type="entry name" value="OMP_bac"/>
</dbReference>
<comment type="subcellular location">
    <subcellularLocation>
        <location evidence="1">Cell outer membrane</location>
    </subcellularLocation>
</comment>
<dbReference type="InterPro" id="IPR050330">
    <property type="entry name" value="Bact_OuterMem_StrucFunc"/>
</dbReference>
<gene>
    <name evidence="7" type="ORF">EHO59_03470</name>
</gene>
<evidence type="ECO:0000256" key="4">
    <source>
        <dbReference type="PROSITE-ProRule" id="PRU00473"/>
    </source>
</evidence>
<dbReference type="PANTHER" id="PTHR30329:SF21">
    <property type="entry name" value="LIPOPROTEIN YIAD-RELATED"/>
    <property type="match status" value="1"/>
</dbReference>
<evidence type="ECO:0000256" key="2">
    <source>
        <dbReference type="ARBA" id="ARBA00023136"/>
    </source>
</evidence>
<sequence length="434" mass="49022">MVSFYRTLLSKKSRIKSGASVSNLIFILLLLLLSGTSIFTADQVSQGKVSPLKGEINTGLNEFGISLSQDGKTLYYYSKRQNSNYSDLYKSIKKGDSWSKGIEIRELNSNFDDQSPFITGDEKEIIFSSNRDGSIEFQLSSGRIGVSRDLYYSNFANGRWERPMPLPQEVNTPEIEENPFLYGTFLLFTRYPFGKVSESDIYISEFKNEAWKEAFALDKPINTEYAELGATVSRDGKYLYFSSNRPGGFGGLDIYKSEIKADGSFTTPVNLGPIVNSKGDEAFFLEASDGKNAYFCRLANEGGNYDIYEFSPQNEWEDLKKSKKISLESIHFRTASFEIEEESLPILDRLADFLKENPNIKLKITGHTDLHGDPKDNLELSRQRSSAVRDYLQKKGIAGTRLSTDGKGSQEPLYSEKNPETDGKNRRTEFQIIE</sequence>
<dbReference type="GO" id="GO:0009279">
    <property type="term" value="C:cell outer membrane"/>
    <property type="evidence" value="ECO:0007669"/>
    <property type="project" value="UniProtKB-SubCell"/>
</dbReference>
<evidence type="ECO:0000313" key="8">
    <source>
        <dbReference type="Proteomes" id="UP000297453"/>
    </source>
</evidence>
<dbReference type="RefSeq" id="WP_135584772.1">
    <property type="nucleotide sequence ID" value="NZ_RQEP01000005.1"/>
</dbReference>
<name>A0A4R9G809_9LEPT</name>
<feature type="compositionally biased region" description="Basic and acidic residues" evidence="5">
    <location>
        <begin position="417"/>
        <end position="434"/>
    </location>
</feature>
<dbReference type="SUPFAM" id="SSF103088">
    <property type="entry name" value="OmpA-like"/>
    <property type="match status" value="1"/>
</dbReference>
<evidence type="ECO:0000256" key="1">
    <source>
        <dbReference type="ARBA" id="ARBA00004442"/>
    </source>
</evidence>
<dbReference type="InterPro" id="IPR036737">
    <property type="entry name" value="OmpA-like_sf"/>
</dbReference>
<dbReference type="AlphaFoldDB" id="A0A4R9G809"/>
<dbReference type="PANTHER" id="PTHR30329">
    <property type="entry name" value="STATOR ELEMENT OF FLAGELLAR MOTOR COMPLEX"/>
    <property type="match status" value="1"/>
</dbReference>
<evidence type="ECO:0000256" key="5">
    <source>
        <dbReference type="SAM" id="MobiDB-lite"/>
    </source>
</evidence>
<dbReference type="Gene3D" id="3.30.1330.60">
    <property type="entry name" value="OmpA-like domain"/>
    <property type="match status" value="1"/>
</dbReference>
<keyword evidence="3" id="KW-0998">Cell outer membrane</keyword>
<dbReference type="PRINTS" id="PR01021">
    <property type="entry name" value="OMPADOMAIN"/>
</dbReference>
<dbReference type="EMBL" id="RQEP01000005">
    <property type="protein sequence ID" value="TGK07180.1"/>
    <property type="molecule type" value="Genomic_DNA"/>
</dbReference>
<accession>A0A4R9G809</accession>
<organism evidence="7 8">
    <name type="scientific">Leptospira semungkisensis</name>
    <dbReference type="NCBI Taxonomy" id="2484985"/>
    <lineage>
        <taxon>Bacteria</taxon>
        <taxon>Pseudomonadati</taxon>
        <taxon>Spirochaetota</taxon>
        <taxon>Spirochaetia</taxon>
        <taxon>Leptospirales</taxon>
        <taxon>Leptospiraceae</taxon>
        <taxon>Leptospira</taxon>
    </lineage>
</organism>
<dbReference type="Proteomes" id="UP000297453">
    <property type="component" value="Unassembled WGS sequence"/>
</dbReference>
<proteinExistence type="predicted"/>
<comment type="caution">
    <text evidence="7">The sequence shown here is derived from an EMBL/GenBank/DDBJ whole genome shotgun (WGS) entry which is preliminary data.</text>
</comment>
<dbReference type="PROSITE" id="PS51123">
    <property type="entry name" value="OMPA_2"/>
    <property type="match status" value="1"/>
</dbReference>
<evidence type="ECO:0000256" key="3">
    <source>
        <dbReference type="ARBA" id="ARBA00023237"/>
    </source>
</evidence>
<dbReference type="OrthoDB" id="9809364at2"/>
<dbReference type="CDD" id="cd07185">
    <property type="entry name" value="OmpA_C-like"/>
    <property type="match status" value="1"/>
</dbReference>
<dbReference type="Pfam" id="PF07676">
    <property type="entry name" value="PD40"/>
    <property type="match status" value="4"/>
</dbReference>
<dbReference type="Gene3D" id="2.120.10.30">
    <property type="entry name" value="TolB, C-terminal domain"/>
    <property type="match status" value="1"/>
</dbReference>
<dbReference type="InterPro" id="IPR006665">
    <property type="entry name" value="OmpA-like"/>
</dbReference>
<evidence type="ECO:0000313" key="7">
    <source>
        <dbReference type="EMBL" id="TGK07180.1"/>
    </source>
</evidence>
<dbReference type="SUPFAM" id="SSF82171">
    <property type="entry name" value="DPP6 N-terminal domain-like"/>
    <property type="match status" value="1"/>
</dbReference>
<reference evidence="7" key="1">
    <citation type="journal article" date="2019" name="PLoS Negl. Trop. Dis.">
        <title>Revisiting the worldwide diversity of Leptospira species in the environment.</title>
        <authorList>
            <person name="Vincent A.T."/>
            <person name="Schiettekatte O."/>
            <person name="Bourhy P."/>
            <person name="Veyrier F.J."/>
            <person name="Picardeau M."/>
        </authorList>
    </citation>
    <scope>NUCLEOTIDE SEQUENCE [LARGE SCALE GENOMIC DNA]</scope>
    <source>
        <strain evidence="7">SSS9</strain>
    </source>
</reference>
<evidence type="ECO:0000259" key="6">
    <source>
        <dbReference type="PROSITE" id="PS51123"/>
    </source>
</evidence>
<dbReference type="InterPro" id="IPR011042">
    <property type="entry name" value="6-blade_b-propeller_TolB-like"/>
</dbReference>
<protein>
    <submittedName>
        <fullName evidence="7">OmpA family protein</fullName>
    </submittedName>
</protein>
<feature type="region of interest" description="Disordered" evidence="5">
    <location>
        <begin position="399"/>
        <end position="434"/>
    </location>
</feature>
<keyword evidence="2 4" id="KW-0472">Membrane</keyword>
<dbReference type="InterPro" id="IPR011659">
    <property type="entry name" value="WD40"/>
</dbReference>